<reference evidence="2 3" key="1">
    <citation type="submission" date="2019-08" db="EMBL/GenBank/DDBJ databases">
        <title>Genome sequence of Gillisia hiemivivida IC154 (type strain).</title>
        <authorList>
            <person name="Bowman J.P."/>
        </authorList>
    </citation>
    <scope>NUCLEOTIDE SEQUENCE [LARGE SCALE GENOMIC DNA]</scope>
    <source>
        <strain evidence="2 3">IC154</strain>
    </source>
</reference>
<dbReference type="PANTHER" id="PTHR48079">
    <property type="entry name" value="PROTEIN YEEZ"/>
    <property type="match status" value="1"/>
</dbReference>
<dbReference type="Gene3D" id="3.40.50.720">
    <property type="entry name" value="NAD(P)-binding Rossmann-like Domain"/>
    <property type="match status" value="1"/>
</dbReference>
<gene>
    <name evidence="2" type="ORF">ES724_08640</name>
</gene>
<dbReference type="RefSeq" id="WP_146932141.1">
    <property type="nucleotide sequence ID" value="NZ_CBCSHZ010000035.1"/>
</dbReference>
<dbReference type="GO" id="GO:0005737">
    <property type="term" value="C:cytoplasm"/>
    <property type="evidence" value="ECO:0007669"/>
    <property type="project" value="TreeGrafter"/>
</dbReference>
<dbReference type="EMBL" id="VORY01000008">
    <property type="protein sequence ID" value="TXD93722.1"/>
    <property type="molecule type" value="Genomic_DNA"/>
</dbReference>
<dbReference type="InterPro" id="IPR036291">
    <property type="entry name" value="NAD(P)-bd_dom_sf"/>
</dbReference>
<sequence>MILVTGGTGLVGSHLLLDLAKSGKKVRAIYRSEDKLSEVKKIFLYFVSAKETAFLFDSIDWVQADILDIPSLNEVFTNIDYVYHCAAIVSFDAKNAENLRATNIEGTANIVNSCIIFKVKKLCHISSIATMDIALGDEYISENFTWHPEKAHSDYAISKHGAEIEVWRGTQEGLSAVIVNPGVIIGPGFWDSGSGQLFKKIDEGLKYHFPKTTGFVGVQDVSKASILLMDSSMENEQYIVVSENLSFKTILEWVAESLQKKGPHTPLEPWMVFIGWIYQSIANILWGAKKQLSKNDYRSLFEHSYYSNEKIREKTGFSFTPVKSVVMETGVLFRKEKDNIASP</sequence>
<organism evidence="2 3">
    <name type="scientific">Gillisia hiemivivida</name>
    <dbReference type="NCBI Taxonomy" id="291190"/>
    <lineage>
        <taxon>Bacteria</taxon>
        <taxon>Pseudomonadati</taxon>
        <taxon>Bacteroidota</taxon>
        <taxon>Flavobacteriia</taxon>
        <taxon>Flavobacteriales</taxon>
        <taxon>Flavobacteriaceae</taxon>
        <taxon>Gillisia</taxon>
    </lineage>
</organism>
<accession>A0A5C6ZSD5</accession>
<comment type="caution">
    <text evidence="2">The sequence shown here is derived from an EMBL/GenBank/DDBJ whole genome shotgun (WGS) entry which is preliminary data.</text>
</comment>
<dbReference type="OrthoDB" id="596910at2"/>
<evidence type="ECO:0000313" key="2">
    <source>
        <dbReference type="EMBL" id="TXD93722.1"/>
    </source>
</evidence>
<dbReference type="GO" id="GO:0004029">
    <property type="term" value="F:aldehyde dehydrogenase (NAD+) activity"/>
    <property type="evidence" value="ECO:0007669"/>
    <property type="project" value="TreeGrafter"/>
</dbReference>
<dbReference type="InterPro" id="IPR001509">
    <property type="entry name" value="Epimerase_deHydtase"/>
</dbReference>
<dbReference type="AlphaFoldDB" id="A0A5C6ZSD5"/>
<protein>
    <submittedName>
        <fullName evidence="2">NAD-dependent epimerase/dehydratase family protein</fullName>
    </submittedName>
</protein>
<dbReference type="PANTHER" id="PTHR48079:SF6">
    <property type="entry name" value="NAD(P)-BINDING DOMAIN-CONTAINING PROTEIN-RELATED"/>
    <property type="match status" value="1"/>
</dbReference>
<evidence type="ECO:0000313" key="3">
    <source>
        <dbReference type="Proteomes" id="UP000321367"/>
    </source>
</evidence>
<keyword evidence="3" id="KW-1185">Reference proteome</keyword>
<name>A0A5C6ZSD5_9FLAO</name>
<dbReference type="Pfam" id="PF01370">
    <property type="entry name" value="Epimerase"/>
    <property type="match status" value="1"/>
</dbReference>
<feature type="domain" description="NAD-dependent epimerase/dehydratase" evidence="1">
    <location>
        <begin position="2"/>
        <end position="231"/>
    </location>
</feature>
<evidence type="ECO:0000259" key="1">
    <source>
        <dbReference type="Pfam" id="PF01370"/>
    </source>
</evidence>
<proteinExistence type="predicted"/>
<dbReference type="Proteomes" id="UP000321367">
    <property type="component" value="Unassembled WGS sequence"/>
</dbReference>
<dbReference type="InterPro" id="IPR051783">
    <property type="entry name" value="NAD(P)-dependent_oxidoreduct"/>
</dbReference>
<dbReference type="SUPFAM" id="SSF51735">
    <property type="entry name" value="NAD(P)-binding Rossmann-fold domains"/>
    <property type="match status" value="1"/>
</dbReference>